<dbReference type="PANTHER" id="PTHR48049:SF158">
    <property type="entry name" value="OS06G0216100 PROTEIN"/>
    <property type="match status" value="1"/>
</dbReference>
<reference evidence="3" key="1">
    <citation type="submission" date="2020-07" db="EMBL/GenBank/DDBJ databases">
        <title>Genome sequence and genetic diversity analysis of an under-domesticated orphan crop, white fonio (Digitaria exilis).</title>
        <authorList>
            <person name="Bennetzen J.L."/>
            <person name="Chen S."/>
            <person name="Ma X."/>
            <person name="Wang X."/>
            <person name="Yssel A.E.J."/>
            <person name="Chaluvadi S.R."/>
            <person name="Johnson M."/>
            <person name="Gangashetty P."/>
            <person name="Hamidou F."/>
            <person name="Sanogo M.D."/>
            <person name="Zwaenepoel A."/>
            <person name="Wallace J."/>
            <person name="Van De Peer Y."/>
            <person name="Van Deynze A."/>
        </authorList>
    </citation>
    <scope>NUCLEOTIDE SEQUENCE</scope>
    <source>
        <tissue evidence="3">Leaves</tissue>
    </source>
</reference>
<dbReference type="Gene3D" id="3.40.50.2000">
    <property type="entry name" value="Glycogen Phosphorylase B"/>
    <property type="match status" value="2"/>
</dbReference>
<dbReference type="EMBL" id="JACEFO010002089">
    <property type="protein sequence ID" value="KAF8685285.1"/>
    <property type="molecule type" value="Genomic_DNA"/>
</dbReference>
<evidence type="ECO:0000256" key="2">
    <source>
        <dbReference type="ARBA" id="ARBA00022679"/>
    </source>
</evidence>
<dbReference type="PANTHER" id="PTHR48049">
    <property type="entry name" value="GLYCOSYLTRANSFERASE"/>
    <property type="match status" value="1"/>
</dbReference>
<dbReference type="AlphaFoldDB" id="A0A835EGX4"/>
<comment type="caution">
    <text evidence="3">The sequence shown here is derived from an EMBL/GenBank/DDBJ whole genome shotgun (WGS) entry which is preliminary data.</text>
</comment>
<sequence>MAAAAGCSPPTSSRPLRVVICPWLAFGHMLPYLELAERLASRGHRLSYVSMPRNLSCLPPRRHADAIDLVVLPLPCVDGLPPGAESTNDIPADKLVHLWDAFDRLAAPFSEYLAATCAAEDKRPDWVLADTFHHWDAAAALEHGVPCAMLEASAAMIAAAACGASNHTGLTAATVYEEMAAVGDHRRRPAAMPKYEWESNAALFAPLGESGLSVARRCSMALERCAIVAMRSCHEWELDAFTMAAKLLGKPLIPLGLLPPSPDGIGVHGDAAAVWWLDTQPAKSVVYVALGSEVPLPMELVHELDHGLELTETRFLWALRKPAGVPNDTDVLPQGFHERTRGRGLVVMGWVPQITILAHVAVGTFLTHCGRNSLIEGLMYGHPLIMLPIFADQGPNARLMARRNVGLLVPRNEDDGSFDRHGVACAVRAVMVEEGTRKIFVPNAMKMQEIVADKELHERYIDKSVQQLRSYITDGNSSTAVTLLPAET</sequence>
<protein>
    <recommendedName>
        <fullName evidence="5">Glycosyltransferase</fullName>
    </recommendedName>
</protein>
<evidence type="ECO:0000256" key="1">
    <source>
        <dbReference type="ARBA" id="ARBA00009995"/>
    </source>
</evidence>
<dbReference type="GO" id="GO:0035251">
    <property type="term" value="F:UDP-glucosyltransferase activity"/>
    <property type="evidence" value="ECO:0007669"/>
    <property type="project" value="InterPro"/>
</dbReference>
<name>A0A835EGX4_9POAL</name>
<evidence type="ECO:0000313" key="4">
    <source>
        <dbReference type="Proteomes" id="UP000636709"/>
    </source>
</evidence>
<dbReference type="Proteomes" id="UP000636709">
    <property type="component" value="Unassembled WGS sequence"/>
</dbReference>
<keyword evidence="2" id="KW-0808">Transferase</keyword>
<proteinExistence type="inferred from homology"/>
<dbReference type="FunFam" id="3.40.50.2000:FF:000037">
    <property type="entry name" value="Glycosyltransferase"/>
    <property type="match status" value="1"/>
</dbReference>
<gene>
    <name evidence="3" type="ORF">HU200_044051</name>
</gene>
<dbReference type="InterPro" id="IPR050481">
    <property type="entry name" value="UDP-glycosyltransf_plant"/>
</dbReference>
<keyword evidence="4" id="KW-1185">Reference proteome</keyword>
<evidence type="ECO:0008006" key="5">
    <source>
        <dbReference type="Google" id="ProtNLM"/>
    </source>
</evidence>
<dbReference type="CDD" id="cd03784">
    <property type="entry name" value="GT1_Gtf-like"/>
    <property type="match status" value="1"/>
</dbReference>
<organism evidence="3 4">
    <name type="scientific">Digitaria exilis</name>
    <dbReference type="NCBI Taxonomy" id="1010633"/>
    <lineage>
        <taxon>Eukaryota</taxon>
        <taxon>Viridiplantae</taxon>
        <taxon>Streptophyta</taxon>
        <taxon>Embryophyta</taxon>
        <taxon>Tracheophyta</taxon>
        <taxon>Spermatophyta</taxon>
        <taxon>Magnoliopsida</taxon>
        <taxon>Liliopsida</taxon>
        <taxon>Poales</taxon>
        <taxon>Poaceae</taxon>
        <taxon>PACMAD clade</taxon>
        <taxon>Panicoideae</taxon>
        <taxon>Panicodae</taxon>
        <taxon>Paniceae</taxon>
        <taxon>Anthephorinae</taxon>
        <taxon>Digitaria</taxon>
    </lineage>
</organism>
<evidence type="ECO:0000313" key="3">
    <source>
        <dbReference type="EMBL" id="KAF8685285.1"/>
    </source>
</evidence>
<dbReference type="SUPFAM" id="SSF53756">
    <property type="entry name" value="UDP-Glycosyltransferase/glycogen phosphorylase"/>
    <property type="match status" value="1"/>
</dbReference>
<dbReference type="OrthoDB" id="598955at2759"/>
<dbReference type="Pfam" id="PF00201">
    <property type="entry name" value="UDPGT"/>
    <property type="match status" value="1"/>
</dbReference>
<comment type="similarity">
    <text evidence="1">Belongs to the UDP-glycosyltransferase family.</text>
</comment>
<accession>A0A835EGX4</accession>
<dbReference type="InterPro" id="IPR002213">
    <property type="entry name" value="UDP_glucos_trans"/>
</dbReference>